<evidence type="ECO:0000256" key="2">
    <source>
        <dbReference type="SAM" id="Phobius"/>
    </source>
</evidence>
<feature type="region of interest" description="Disordered" evidence="1">
    <location>
        <begin position="34"/>
        <end position="62"/>
    </location>
</feature>
<name>A0A395M3M7_9BACT</name>
<reference evidence="3 4" key="1">
    <citation type="journal article" date="2011" name="ISME J.">
        <title>Community ecology of hot spring cyanobacterial mats: predominant populations and their functional potential.</title>
        <authorList>
            <person name="Klatt C.G."/>
            <person name="Wood J.M."/>
            <person name="Rusch D.B."/>
            <person name="Bateson M.M."/>
            <person name="Hamamura N."/>
            <person name="Heidelberg J.F."/>
            <person name="Grossman A.R."/>
            <person name="Bhaya D."/>
            <person name="Cohan F.M."/>
            <person name="Kuhl M."/>
            <person name="Bryant D.A."/>
            <person name="Ward D.M."/>
        </authorList>
    </citation>
    <scope>NUCLEOTIDE SEQUENCE [LARGE SCALE GENOMIC DNA]</scope>
    <source>
        <strain evidence="3">OS</strain>
    </source>
</reference>
<keyword evidence="2" id="KW-0472">Membrane</keyword>
<organism evidence="3 4">
    <name type="scientific">Candidatus Thermochlorobacter aerophilus</name>
    <dbReference type="NCBI Taxonomy" id="1868324"/>
    <lineage>
        <taxon>Bacteria</taxon>
        <taxon>Pseudomonadati</taxon>
        <taxon>Chlorobiota</taxon>
        <taxon>Chlorobiia</taxon>
        <taxon>Chlorobiales</taxon>
        <taxon>Candidatus Thermochlorobacteriaceae</taxon>
        <taxon>Candidatus Thermochlorobacter</taxon>
    </lineage>
</organism>
<evidence type="ECO:0000313" key="4">
    <source>
        <dbReference type="Proteomes" id="UP000266389"/>
    </source>
</evidence>
<comment type="caution">
    <text evidence="3">The sequence shown here is derived from an EMBL/GenBank/DDBJ whole genome shotgun (WGS) entry which is preliminary data.</text>
</comment>
<proteinExistence type="predicted"/>
<gene>
    <name evidence="3" type="ORF">D0433_01320</name>
</gene>
<protein>
    <submittedName>
        <fullName evidence="3">Uncharacterized protein</fullName>
    </submittedName>
</protein>
<dbReference type="EMBL" id="PHFL01000007">
    <property type="protein sequence ID" value="RFM25291.1"/>
    <property type="molecule type" value="Genomic_DNA"/>
</dbReference>
<keyword evidence="2" id="KW-0812">Transmembrane</keyword>
<feature type="compositionally biased region" description="Basic and acidic residues" evidence="1">
    <location>
        <begin position="34"/>
        <end position="45"/>
    </location>
</feature>
<sequence>MSDSALIIFGTIITMLLVGGIVFSLLEFKRMHDNPKPENMSDKLPEANSKPPRSVKVAKDEY</sequence>
<keyword evidence="2" id="KW-1133">Transmembrane helix</keyword>
<feature type="transmembrane region" description="Helical" evidence="2">
    <location>
        <begin position="6"/>
        <end position="26"/>
    </location>
</feature>
<evidence type="ECO:0000313" key="3">
    <source>
        <dbReference type="EMBL" id="RFM25291.1"/>
    </source>
</evidence>
<dbReference type="AlphaFoldDB" id="A0A395M3M7"/>
<accession>A0A395M3M7</accession>
<dbReference type="Proteomes" id="UP000266389">
    <property type="component" value="Unassembled WGS sequence"/>
</dbReference>
<evidence type="ECO:0000256" key="1">
    <source>
        <dbReference type="SAM" id="MobiDB-lite"/>
    </source>
</evidence>